<organism evidence="2 3">
    <name type="scientific">Romeriopsis navalis LEGE 11480</name>
    <dbReference type="NCBI Taxonomy" id="2777977"/>
    <lineage>
        <taxon>Bacteria</taxon>
        <taxon>Bacillati</taxon>
        <taxon>Cyanobacteriota</taxon>
        <taxon>Cyanophyceae</taxon>
        <taxon>Leptolyngbyales</taxon>
        <taxon>Leptolyngbyaceae</taxon>
        <taxon>Romeriopsis</taxon>
        <taxon>Romeriopsis navalis</taxon>
    </lineage>
</organism>
<keyword evidence="3" id="KW-1185">Reference proteome</keyword>
<dbReference type="SUPFAM" id="SSF53448">
    <property type="entry name" value="Nucleotide-diphospho-sugar transferases"/>
    <property type="match status" value="1"/>
</dbReference>
<dbReference type="Proteomes" id="UP000625316">
    <property type="component" value="Unassembled WGS sequence"/>
</dbReference>
<gene>
    <name evidence="2" type="ORF">IQ266_14885</name>
</gene>
<evidence type="ECO:0000259" key="1">
    <source>
        <dbReference type="Pfam" id="PF00535"/>
    </source>
</evidence>
<dbReference type="InterPro" id="IPR001173">
    <property type="entry name" value="Glyco_trans_2-like"/>
</dbReference>
<dbReference type="EMBL" id="JADEXQ010000050">
    <property type="protein sequence ID" value="MBE9031017.1"/>
    <property type="molecule type" value="Genomic_DNA"/>
</dbReference>
<dbReference type="PANTHER" id="PTHR22916:SF64">
    <property type="entry name" value="TRANSFERASE, PUTATIVE-RELATED"/>
    <property type="match status" value="1"/>
</dbReference>
<dbReference type="InterPro" id="IPR029044">
    <property type="entry name" value="Nucleotide-diphossugar_trans"/>
</dbReference>
<dbReference type="Pfam" id="PF00535">
    <property type="entry name" value="Glycos_transf_2"/>
    <property type="match status" value="1"/>
</dbReference>
<evidence type="ECO:0000313" key="2">
    <source>
        <dbReference type="EMBL" id="MBE9031017.1"/>
    </source>
</evidence>
<dbReference type="CDD" id="cd00761">
    <property type="entry name" value="Glyco_tranf_GTA_type"/>
    <property type="match status" value="1"/>
</dbReference>
<reference evidence="2" key="1">
    <citation type="submission" date="2020-10" db="EMBL/GenBank/DDBJ databases">
        <authorList>
            <person name="Castelo-Branco R."/>
            <person name="Eusebio N."/>
            <person name="Adriana R."/>
            <person name="Vieira A."/>
            <person name="Brugerolle De Fraissinette N."/>
            <person name="Rezende De Castro R."/>
            <person name="Schneider M.P."/>
            <person name="Vasconcelos V."/>
            <person name="Leao P.N."/>
        </authorList>
    </citation>
    <scope>NUCLEOTIDE SEQUENCE</scope>
    <source>
        <strain evidence="2">LEGE 11480</strain>
    </source>
</reference>
<protein>
    <submittedName>
        <fullName evidence="2">Glycosyltransferase family 2 protein</fullName>
    </submittedName>
</protein>
<dbReference type="Gene3D" id="3.90.550.10">
    <property type="entry name" value="Spore Coat Polysaccharide Biosynthesis Protein SpsA, Chain A"/>
    <property type="match status" value="1"/>
</dbReference>
<comment type="caution">
    <text evidence="2">The sequence shown here is derived from an EMBL/GenBank/DDBJ whole genome shotgun (WGS) entry which is preliminary data.</text>
</comment>
<accession>A0A928VNT6</accession>
<proteinExistence type="predicted"/>
<dbReference type="AlphaFoldDB" id="A0A928VNT6"/>
<evidence type="ECO:0000313" key="3">
    <source>
        <dbReference type="Proteomes" id="UP000625316"/>
    </source>
</evidence>
<dbReference type="RefSeq" id="WP_264325848.1">
    <property type="nucleotide sequence ID" value="NZ_JADEXQ010000050.1"/>
</dbReference>
<sequence>MQPIISVIICTYNPRADYFKQVLNELACQSLPLAAWELLVIDNASKLAVESAWSLDWHPQGRIIREETAGLTAARLRGHQEAQGEILVFVDDDNLLNHEYLADVQRIFQQHPQLGAIGGRSKPRFETAPEPWMAEFYKVLALRDFGPEAQISERYATGETIEYPDFAPAGIGLGIRRDVFGAYVEHMQHDAARLALGRTGKKLTSGEDNDIVLTVMSQGWQIGYFPSLEVIHLISADRLERDYLARLNEAATRSWVQVLGMHNLQVWSPIAPWTVLPRKIKAFFTYGAWRNAAAYVRWRGACGLYEALAST</sequence>
<feature type="domain" description="Glycosyltransferase 2-like" evidence="1">
    <location>
        <begin position="6"/>
        <end position="148"/>
    </location>
</feature>
<dbReference type="PANTHER" id="PTHR22916">
    <property type="entry name" value="GLYCOSYLTRANSFERASE"/>
    <property type="match status" value="1"/>
</dbReference>
<name>A0A928VNT6_9CYAN</name>